<protein>
    <submittedName>
        <fullName evidence="2">Uncharacterized protein</fullName>
    </submittedName>
</protein>
<accession>A0A061FFJ0</accession>
<name>A0A061FFJ0_THECC</name>
<evidence type="ECO:0000313" key="2">
    <source>
        <dbReference type="EMBL" id="EOY16100.1"/>
    </source>
</evidence>
<dbReference type="Gramene" id="EOY16100">
    <property type="protein sequence ID" value="EOY16100"/>
    <property type="gene ID" value="TCM_034975"/>
</dbReference>
<dbReference type="InParanoid" id="A0A061FFJ0"/>
<proteinExistence type="predicted"/>
<feature type="region of interest" description="Disordered" evidence="1">
    <location>
        <begin position="39"/>
        <end position="72"/>
    </location>
</feature>
<evidence type="ECO:0000256" key="1">
    <source>
        <dbReference type="SAM" id="MobiDB-lite"/>
    </source>
</evidence>
<organism evidence="2 3">
    <name type="scientific">Theobroma cacao</name>
    <name type="common">Cacao</name>
    <name type="synonym">Cocoa</name>
    <dbReference type="NCBI Taxonomy" id="3641"/>
    <lineage>
        <taxon>Eukaryota</taxon>
        <taxon>Viridiplantae</taxon>
        <taxon>Streptophyta</taxon>
        <taxon>Embryophyta</taxon>
        <taxon>Tracheophyta</taxon>
        <taxon>Spermatophyta</taxon>
        <taxon>Magnoliopsida</taxon>
        <taxon>eudicotyledons</taxon>
        <taxon>Gunneridae</taxon>
        <taxon>Pentapetalae</taxon>
        <taxon>rosids</taxon>
        <taxon>malvids</taxon>
        <taxon>Malvales</taxon>
        <taxon>Malvaceae</taxon>
        <taxon>Byttnerioideae</taxon>
        <taxon>Theobroma</taxon>
    </lineage>
</organism>
<reference evidence="2 3" key="1">
    <citation type="journal article" date="2013" name="Genome Biol.">
        <title>The genome sequence of the most widely cultivated cacao type and its use to identify candidate genes regulating pod color.</title>
        <authorList>
            <person name="Motamayor J.C."/>
            <person name="Mockaitis K."/>
            <person name="Schmutz J."/>
            <person name="Haiminen N."/>
            <person name="Iii D.L."/>
            <person name="Cornejo O."/>
            <person name="Findley S.D."/>
            <person name="Zheng P."/>
            <person name="Utro F."/>
            <person name="Royaert S."/>
            <person name="Saski C."/>
            <person name="Jenkins J."/>
            <person name="Podicheti R."/>
            <person name="Zhao M."/>
            <person name="Scheffler B.E."/>
            <person name="Stack J.C."/>
            <person name="Feltus F.A."/>
            <person name="Mustiga G.M."/>
            <person name="Amores F."/>
            <person name="Phillips W."/>
            <person name="Marelli J.P."/>
            <person name="May G.D."/>
            <person name="Shapiro H."/>
            <person name="Ma J."/>
            <person name="Bustamante C.D."/>
            <person name="Schnell R.J."/>
            <person name="Main D."/>
            <person name="Gilbert D."/>
            <person name="Parida L."/>
            <person name="Kuhn D.N."/>
        </authorList>
    </citation>
    <scope>NUCLEOTIDE SEQUENCE [LARGE SCALE GENOMIC DNA]</scope>
    <source>
        <strain evidence="3">cv. Matina 1-6</strain>
    </source>
</reference>
<dbReference type="HOGENOM" id="CLU_2727347_0_0_1"/>
<dbReference type="Proteomes" id="UP000026915">
    <property type="component" value="Chromosome 8"/>
</dbReference>
<sequence length="72" mass="8386">MYYGDDQEGTRRRVQIFFFSKHERENLVGFHDIHAPQKENFTEGRGTGVGRKNRQSKVPARAGGNFQWGPKY</sequence>
<dbReference type="AlphaFoldDB" id="A0A061FFJ0"/>
<gene>
    <name evidence="2" type="ORF">TCM_034975</name>
</gene>
<dbReference type="EMBL" id="CM001886">
    <property type="protein sequence ID" value="EOY16100.1"/>
    <property type="molecule type" value="Genomic_DNA"/>
</dbReference>
<evidence type="ECO:0000313" key="3">
    <source>
        <dbReference type="Proteomes" id="UP000026915"/>
    </source>
</evidence>
<keyword evidence="3" id="KW-1185">Reference proteome</keyword>